<dbReference type="InterPro" id="IPR050271">
    <property type="entry name" value="UDP-glycosyltransferase"/>
</dbReference>
<keyword evidence="3 4" id="KW-0808">Transferase</keyword>
<comment type="caution">
    <text evidence="7">The sequence shown here is derived from an EMBL/GenBank/DDBJ whole genome shotgun (WGS) entry which is preliminary data.</text>
</comment>
<dbReference type="GO" id="GO:0015020">
    <property type="term" value="F:glucuronosyltransferase activity"/>
    <property type="evidence" value="ECO:0007669"/>
    <property type="project" value="UniProtKB-EC"/>
</dbReference>
<dbReference type="PANTHER" id="PTHR48043:SF114">
    <property type="entry name" value="IP04436P-RELATED"/>
    <property type="match status" value="1"/>
</dbReference>
<dbReference type="PANTHER" id="PTHR48043">
    <property type="entry name" value="EG:EG0003.4 PROTEIN-RELATED"/>
    <property type="match status" value="1"/>
</dbReference>
<dbReference type="AlphaFoldDB" id="A0ABD1F371"/>
<keyword evidence="5" id="KW-0732">Signal</keyword>
<feature type="chain" id="PRO_5044531818" description="UDP-glucuronosyltransferase" evidence="5">
    <location>
        <begin position="22"/>
        <end position="507"/>
    </location>
</feature>
<comment type="subcellular location">
    <subcellularLocation>
        <location evidence="5">Membrane</location>
        <topology evidence="5">Single-pass membrane protein</topology>
    </subcellularLocation>
</comment>
<feature type="signal peptide" evidence="5">
    <location>
        <begin position="1"/>
        <end position="21"/>
    </location>
</feature>
<sequence>MLARIVVVWCVVSTLMQLADCYNVLVVFGHPGKSHYDVFKPLFQELGERGHNITIISHVKTQGDIQNVRDVLLSDQPVVNVLNMSSFTGSWIQKFLEAEMIAKFAELTCEAALQSENLQNFLLEDNKFDIILTELFNTNCFYGILTKYKSPYIGLSSTYMLSWHASWFGAPVSPSYIPDIYMAYLPPMSFLQRVENTLMHLVNVFWYKVFMEKPGTELSLKYTGYEPADLHNASLLFVNSHYTLHGVRPLPPSIVEVGGMHVVNRKANQLPKNIEKWTNESPSGLIYFSMGSLVKGHSFPENQLKAFLNVFRKLPQRILWKWETETMKDKPDNVMLTKWAPQFDILCHPNTVLFISHGGLLGTTEAVHCGVPTLLLPIFGDQPLNAEAVKSHGAGVKLKWKDAIKKNIKEALEEALSTEKKQNMKALSKRFRDRLVSPLQTAVYWIEYIAKNTGQYLRSPAINMPFYQYFLLDVILFYLVLFSVVVYVSFKLGSKCCARKKNKIKVN</sequence>
<dbReference type="Proteomes" id="UP001566132">
    <property type="component" value="Unassembled WGS sequence"/>
</dbReference>
<dbReference type="InterPro" id="IPR035595">
    <property type="entry name" value="UDP_glycos_trans_CS"/>
</dbReference>
<reference evidence="7 8" key="1">
    <citation type="submission" date="2024-05" db="EMBL/GenBank/DDBJ databases">
        <title>Genetic variation in Jamaican populations of the coffee berry borer (Hypothenemus hampei).</title>
        <authorList>
            <person name="Errbii M."/>
            <person name="Myrie A."/>
        </authorList>
    </citation>
    <scope>NUCLEOTIDE SEQUENCE [LARGE SCALE GENOMIC DNA]</scope>
    <source>
        <strain evidence="7">JA-Hopewell-2020-01-JO</strain>
        <tissue evidence="7">Whole body</tissue>
    </source>
</reference>
<proteinExistence type="inferred from homology"/>
<organism evidence="7 8">
    <name type="scientific">Hypothenemus hampei</name>
    <name type="common">Coffee berry borer</name>
    <dbReference type="NCBI Taxonomy" id="57062"/>
    <lineage>
        <taxon>Eukaryota</taxon>
        <taxon>Metazoa</taxon>
        <taxon>Ecdysozoa</taxon>
        <taxon>Arthropoda</taxon>
        <taxon>Hexapoda</taxon>
        <taxon>Insecta</taxon>
        <taxon>Pterygota</taxon>
        <taxon>Neoptera</taxon>
        <taxon>Endopterygota</taxon>
        <taxon>Coleoptera</taxon>
        <taxon>Polyphaga</taxon>
        <taxon>Cucujiformia</taxon>
        <taxon>Curculionidae</taxon>
        <taxon>Scolytinae</taxon>
        <taxon>Hypothenemus</taxon>
    </lineage>
</organism>
<protein>
    <recommendedName>
        <fullName evidence="5">UDP-glucuronosyltransferase</fullName>
        <ecNumber evidence="5">2.4.1.17</ecNumber>
    </recommendedName>
</protein>
<evidence type="ECO:0000256" key="4">
    <source>
        <dbReference type="RuleBase" id="RU003718"/>
    </source>
</evidence>
<keyword evidence="5" id="KW-1133">Transmembrane helix</keyword>
<dbReference type="EC" id="2.4.1.17" evidence="5"/>
<accession>A0ABD1F371</accession>
<dbReference type="Pfam" id="PF00201">
    <property type="entry name" value="UDPGT"/>
    <property type="match status" value="1"/>
</dbReference>
<evidence type="ECO:0000256" key="1">
    <source>
        <dbReference type="ARBA" id="ARBA00009995"/>
    </source>
</evidence>
<evidence type="ECO:0000256" key="5">
    <source>
        <dbReference type="RuleBase" id="RU362059"/>
    </source>
</evidence>
<dbReference type="PROSITE" id="PS00375">
    <property type="entry name" value="UDPGT"/>
    <property type="match status" value="1"/>
</dbReference>
<evidence type="ECO:0000256" key="6">
    <source>
        <dbReference type="SAM" id="Coils"/>
    </source>
</evidence>
<feature type="transmembrane region" description="Helical" evidence="5">
    <location>
        <begin position="466"/>
        <end position="490"/>
    </location>
</feature>
<dbReference type="Gene3D" id="3.40.50.2000">
    <property type="entry name" value="Glycogen Phosphorylase B"/>
    <property type="match status" value="1"/>
</dbReference>
<keyword evidence="5" id="KW-0812">Transmembrane</keyword>
<keyword evidence="2 4" id="KW-0328">Glycosyltransferase</keyword>
<evidence type="ECO:0000256" key="2">
    <source>
        <dbReference type="ARBA" id="ARBA00022676"/>
    </source>
</evidence>
<dbReference type="InterPro" id="IPR002213">
    <property type="entry name" value="UDP_glucos_trans"/>
</dbReference>
<comment type="similarity">
    <text evidence="1 4">Belongs to the UDP-glycosyltransferase family.</text>
</comment>
<gene>
    <name evidence="7" type="ORF">ABEB36_004393</name>
</gene>
<dbReference type="SUPFAM" id="SSF53756">
    <property type="entry name" value="UDP-Glycosyltransferase/glycogen phosphorylase"/>
    <property type="match status" value="1"/>
</dbReference>
<feature type="coiled-coil region" evidence="6">
    <location>
        <begin position="401"/>
        <end position="429"/>
    </location>
</feature>
<dbReference type="FunFam" id="3.40.50.2000:FF:000050">
    <property type="entry name" value="UDP-glucuronosyltransferase"/>
    <property type="match status" value="1"/>
</dbReference>
<evidence type="ECO:0000313" key="7">
    <source>
        <dbReference type="EMBL" id="KAL1509691.1"/>
    </source>
</evidence>
<dbReference type="CDD" id="cd03784">
    <property type="entry name" value="GT1_Gtf-like"/>
    <property type="match status" value="1"/>
</dbReference>
<comment type="catalytic activity">
    <reaction evidence="5">
        <text>glucuronate acceptor + UDP-alpha-D-glucuronate = acceptor beta-D-glucuronoside + UDP + H(+)</text>
        <dbReference type="Rhea" id="RHEA:21032"/>
        <dbReference type="ChEBI" id="CHEBI:15378"/>
        <dbReference type="ChEBI" id="CHEBI:58052"/>
        <dbReference type="ChEBI" id="CHEBI:58223"/>
        <dbReference type="ChEBI" id="CHEBI:132367"/>
        <dbReference type="ChEBI" id="CHEBI:132368"/>
        <dbReference type="EC" id="2.4.1.17"/>
    </reaction>
</comment>
<dbReference type="GO" id="GO:0016020">
    <property type="term" value="C:membrane"/>
    <property type="evidence" value="ECO:0007669"/>
    <property type="project" value="UniProtKB-SubCell"/>
</dbReference>
<keyword evidence="5" id="KW-0472">Membrane</keyword>
<evidence type="ECO:0000313" key="8">
    <source>
        <dbReference type="Proteomes" id="UP001566132"/>
    </source>
</evidence>
<name>A0ABD1F371_HYPHA</name>
<keyword evidence="6" id="KW-0175">Coiled coil</keyword>
<dbReference type="EMBL" id="JBDJPC010000003">
    <property type="protein sequence ID" value="KAL1509691.1"/>
    <property type="molecule type" value="Genomic_DNA"/>
</dbReference>
<evidence type="ECO:0000256" key="3">
    <source>
        <dbReference type="ARBA" id="ARBA00022679"/>
    </source>
</evidence>
<keyword evidence="8" id="KW-1185">Reference proteome</keyword>